<dbReference type="RefSeq" id="WP_111527078.1">
    <property type="nucleotide sequence ID" value="NZ_JBHRSG010000001.1"/>
</dbReference>
<evidence type="ECO:0000259" key="2">
    <source>
        <dbReference type="Pfam" id="PF01425"/>
    </source>
</evidence>
<sequence length="462" mass="48626">MSETLSHELMDLTAGELAEALASGKVSALEATEAAIARIEDRDRAINAVVVRDFERARAQARAADAALRRGERRPLLGVPMTVKESHNVGGLPTNWGSPAFSGWTAPEDSVGVARLKAAGAVILGKTNVPPFLADWQATNPVYGRTVNPWDPTRTPGGSSGGSAAALAAGMVPLEFGSDIGGSIRVPAAFCGVYGHKPSYGLVPGRGHAPPGLDGMPPALACVGPLARSALDLQLALDVLAGPDEMEAVGYRLELPAPRHATLAGHRVLVLEELPGVALDDEVRAALADLARRLDDLSAEVARESDLLPDLAQGREIYMGLLNTTLSRGAPGATPIDAHAWMGLQDGQLALRRRWAELFGEFDVVLAPAFGTVAYPHVEEQDPQKRTLLINGKPTPYFDQLGWPGVPLVANLPATAVPIGFTRGGLPIGAQIIGPYLEDRTTIGFAALLEREFGGFRAPPPL</sequence>
<feature type="coiled-coil region" evidence="1">
    <location>
        <begin position="280"/>
        <end position="307"/>
    </location>
</feature>
<name>A0A328AGT3_9CAUL</name>
<dbReference type="GO" id="GO:0012505">
    <property type="term" value="C:endomembrane system"/>
    <property type="evidence" value="ECO:0007669"/>
    <property type="project" value="TreeGrafter"/>
</dbReference>
<dbReference type="Pfam" id="PF01425">
    <property type="entry name" value="Amidase"/>
    <property type="match status" value="2"/>
</dbReference>
<proteinExistence type="predicted"/>
<dbReference type="PANTHER" id="PTHR43372:SF4">
    <property type="entry name" value="FATTY-ACID AMIDE HYDROLASE 2"/>
    <property type="match status" value="1"/>
</dbReference>
<dbReference type="PANTHER" id="PTHR43372">
    <property type="entry name" value="FATTY-ACID AMIDE HYDROLASE"/>
    <property type="match status" value="1"/>
</dbReference>
<accession>A0A328AGT3</accession>
<protein>
    <submittedName>
        <fullName evidence="3">Amidase</fullName>
    </submittedName>
</protein>
<evidence type="ECO:0000313" key="3">
    <source>
        <dbReference type="EMBL" id="RAK53326.1"/>
    </source>
</evidence>
<evidence type="ECO:0000256" key="1">
    <source>
        <dbReference type="SAM" id="Coils"/>
    </source>
</evidence>
<dbReference type="Gene3D" id="3.90.1300.10">
    <property type="entry name" value="Amidase signature (AS) domain"/>
    <property type="match status" value="1"/>
</dbReference>
<dbReference type="AlphaFoldDB" id="A0A328AGT3"/>
<evidence type="ECO:0000313" key="4">
    <source>
        <dbReference type="Proteomes" id="UP000249254"/>
    </source>
</evidence>
<gene>
    <name evidence="3" type="ORF">DJ017_01670</name>
</gene>
<dbReference type="InterPro" id="IPR023631">
    <property type="entry name" value="Amidase_dom"/>
</dbReference>
<dbReference type="OrthoDB" id="9814821at2"/>
<comment type="caution">
    <text evidence="3">The sequence shown here is derived from an EMBL/GenBank/DDBJ whole genome shotgun (WGS) entry which is preliminary data.</text>
</comment>
<feature type="domain" description="Amidase" evidence="2">
    <location>
        <begin position="346"/>
        <end position="442"/>
    </location>
</feature>
<dbReference type="InterPro" id="IPR036928">
    <property type="entry name" value="AS_sf"/>
</dbReference>
<dbReference type="Proteomes" id="UP000249254">
    <property type="component" value="Unassembled WGS sequence"/>
</dbReference>
<keyword evidence="4" id="KW-1185">Reference proteome</keyword>
<reference evidence="4" key="1">
    <citation type="submission" date="2018-05" db="EMBL/GenBank/DDBJ databases">
        <authorList>
            <person name="Li X."/>
        </authorList>
    </citation>
    <scope>NUCLEOTIDE SEQUENCE [LARGE SCALE GENOMIC DNA]</scope>
    <source>
        <strain evidence="4">LX32</strain>
    </source>
</reference>
<organism evidence="3 4">
    <name type="scientific">Phenylobacterium soli</name>
    <dbReference type="NCBI Taxonomy" id="2170551"/>
    <lineage>
        <taxon>Bacteria</taxon>
        <taxon>Pseudomonadati</taxon>
        <taxon>Pseudomonadota</taxon>
        <taxon>Alphaproteobacteria</taxon>
        <taxon>Caulobacterales</taxon>
        <taxon>Caulobacteraceae</taxon>
        <taxon>Phenylobacterium</taxon>
    </lineage>
</organism>
<dbReference type="SUPFAM" id="SSF75304">
    <property type="entry name" value="Amidase signature (AS) enzymes"/>
    <property type="match status" value="1"/>
</dbReference>
<dbReference type="InterPro" id="IPR052739">
    <property type="entry name" value="FAAH2"/>
</dbReference>
<dbReference type="EMBL" id="QFYQ01000001">
    <property type="protein sequence ID" value="RAK53326.1"/>
    <property type="molecule type" value="Genomic_DNA"/>
</dbReference>
<feature type="domain" description="Amidase" evidence="2">
    <location>
        <begin position="30"/>
        <end position="303"/>
    </location>
</feature>
<keyword evidence="1" id="KW-0175">Coiled coil</keyword>